<dbReference type="EMBL" id="JAWDGP010002624">
    <property type="protein sequence ID" value="KAK3781401.1"/>
    <property type="molecule type" value="Genomic_DNA"/>
</dbReference>
<evidence type="ECO:0000256" key="1">
    <source>
        <dbReference type="SAM" id="MobiDB-lite"/>
    </source>
</evidence>
<sequence>MMCDVVDGDVLVVDGDILVVDGGVLVVDGGVLVVDGDIILLEVYGDVRAETNASNLTENRNKETKVSLTRSTTAQHRRLSHGADKSLESPLTRQLGASVPGLPVPCVM</sequence>
<organism evidence="2 3">
    <name type="scientific">Elysia crispata</name>
    <name type="common">lettuce slug</name>
    <dbReference type="NCBI Taxonomy" id="231223"/>
    <lineage>
        <taxon>Eukaryota</taxon>
        <taxon>Metazoa</taxon>
        <taxon>Spiralia</taxon>
        <taxon>Lophotrochozoa</taxon>
        <taxon>Mollusca</taxon>
        <taxon>Gastropoda</taxon>
        <taxon>Heterobranchia</taxon>
        <taxon>Euthyneura</taxon>
        <taxon>Panpulmonata</taxon>
        <taxon>Sacoglossa</taxon>
        <taxon>Placobranchoidea</taxon>
        <taxon>Plakobranchidae</taxon>
        <taxon>Elysia</taxon>
    </lineage>
</organism>
<reference evidence="2" key="1">
    <citation type="journal article" date="2023" name="G3 (Bethesda)">
        <title>A reference genome for the long-term kleptoplast-retaining sea slug Elysia crispata morphotype clarki.</title>
        <authorList>
            <person name="Eastman K.E."/>
            <person name="Pendleton A.L."/>
            <person name="Shaikh M.A."/>
            <person name="Suttiyut T."/>
            <person name="Ogas R."/>
            <person name="Tomko P."/>
            <person name="Gavelis G."/>
            <person name="Widhalm J.R."/>
            <person name="Wisecaver J.H."/>
        </authorList>
    </citation>
    <scope>NUCLEOTIDE SEQUENCE</scope>
    <source>
        <strain evidence="2">ECLA1</strain>
    </source>
</reference>
<name>A0AAE1A676_9GAST</name>
<evidence type="ECO:0000313" key="2">
    <source>
        <dbReference type="EMBL" id="KAK3781401.1"/>
    </source>
</evidence>
<proteinExistence type="predicted"/>
<protein>
    <submittedName>
        <fullName evidence="2">Uncharacterized protein</fullName>
    </submittedName>
</protein>
<comment type="caution">
    <text evidence="2">The sequence shown here is derived from an EMBL/GenBank/DDBJ whole genome shotgun (WGS) entry which is preliminary data.</text>
</comment>
<dbReference type="Proteomes" id="UP001283361">
    <property type="component" value="Unassembled WGS sequence"/>
</dbReference>
<keyword evidence="3" id="KW-1185">Reference proteome</keyword>
<feature type="region of interest" description="Disordered" evidence="1">
    <location>
        <begin position="55"/>
        <end position="87"/>
    </location>
</feature>
<evidence type="ECO:0000313" key="3">
    <source>
        <dbReference type="Proteomes" id="UP001283361"/>
    </source>
</evidence>
<accession>A0AAE1A676</accession>
<gene>
    <name evidence="2" type="ORF">RRG08_019027</name>
</gene>
<dbReference type="AlphaFoldDB" id="A0AAE1A676"/>